<dbReference type="Gene3D" id="1.10.510.10">
    <property type="entry name" value="Transferase(Phosphotransferase) domain 1"/>
    <property type="match status" value="1"/>
</dbReference>
<dbReference type="GO" id="GO:0005524">
    <property type="term" value="F:ATP binding"/>
    <property type="evidence" value="ECO:0007669"/>
    <property type="project" value="UniProtKB-UniRule"/>
</dbReference>
<evidence type="ECO:0000256" key="4">
    <source>
        <dbReference type="ARBA" id="ARBA00022692"/>
    </source>
</evidence>
<accession>A0A2T8I8P4</accession>
<dbReference type="InterPro" id="IPR006553">
    <property type="entry name" value="Leu-rich_rpt_Cys-con_subtyp"/>
</dbReference>
<dbReference type="EMBL" id="CM008053">
    <property type="protein sequence ID" value="PVH34024.1"/>
    <property type="molecule type" value="Genomic_DNA"/>
</dbReference>
<evidence type="ECO:0000256" key="6">
    <source>
        <dbReference type="ARBA" id="ARBA00022741"/>
    </source>
</evidence>
<evidence type="ECO:0000256" key="8">
    <source>
        <dbReference type="ARBA" id="ARBA00022821"/>
    </source>
</evidence>
<dbReference type="InterPro" id="IPR036388">
    <property type="entry name" value="WH-like_DNA-bd_sf"/>
</dbReference>
<evidence type="ECO:0000256" key="1">
    <source>
        <dbReference type="ARBA" id="ARBA00004162"/>
    </source>
</evidence>
<dbReference type="Pfam" id="PF00931">
    <property type="entry name" value="NB-ARC"/>
    <property type="match status" value="1"/>
</dbReference>
<dbReference type="SMART" id="SM00220">
    <property type="entry name" value="S_TKc"/>
    <property type="match status" value="1"/>
</dbReference>
<dbReference type="PANTHER" id="PTHR36766:SF73">
    <property type="entry name" value="NB-ARC DOMAIN-CONTAINING PROTEIN"/>
    <property type="match status" value="1"/>
</dbReference>
<feature type="binding site" evidence="12">
    <location>
        <position position="143"/>
    </location>
    <ligand>
        <name>ATP</name>
        <dbReference type="ChEBI" id="CHEBI:30616"/>
    </ligand>
</feature>
<dbReference type="GO" id="GO:0006952">
    <property type="term" value="P:defense response"/>
    <property type="evidence" value="ECO:0007669"/>
    <property type="project" value="UniProtKB-KW"/>
</dbReference>
<dbReference type="PROSITE" id="PS50011">
    <property type="entry name" value="PROTEIN_KINASE_DOM"/>
    <property type="match status" value="1"/>
</dbReference>
<keyword evidence="10" id="KW-1133">Transmembrane helix</keyword>
<dbReference type="Pfam" id="PF23598">
    <property type="entry name" value="LRR_14"/>
    <property type="match status" value="1"/>
</dbReference>
<dbReference type="InterPro" id="IPR027417">
    <property type="entry name" value="P-loop_NTPase"/>
</dbReference>
<dbReference type="PROSITE" id="PS51450">
    <property type="entry name" value="LRR"/>
    <property type="match status" value="1"/>
</dbReference>
<evidence type="ECO:0000256" key="7">
    <source>
        <dbReference type="ARBA" id="ARBA00022777"/>
    </source>
</evidence>
<keyword evidence="11" id="KW-0472">Membrane</keyword>
<organism evidence="14">
    <name type="scientific">Panicum hallii</name>
    <dbReference type="NCBI Taxonomy" id="206008"/>
    <lineage>
        <taxon>Eukaryota</taxon>
        <taxon>Viridiplantae</taxon>
        <taxon>Streptophyta</taxon>
        <taxon>Embryophyta</taxon>
        <taxon>Tracheophyta</taxon>
        <taxon>Spermatophyta</taxon>
        <taxon>Magnoliopsida</taxon>
        <taxon>Liliopsida</taxon>
        <taxon>Poales</taxon>
        <taxon>Poaceae</taxon>
        <taxon>PACMAD clade</taxon>
        <taxon>Panicoideae</taxon>
        <taxon>Panicodae</taxon>
        <taxon>Paniceae</taxon>
        <taxon>Panicinae</taxon>
        <taxon>Panicum</taxon>
        <taxon>Panicum sect. Panicum</taxon>
    </lineage>
</organism>
<dbReference type="Proteomes" id="UP000243499">
    <property type="component" value="Chromosome 8"/>
</dbReference>
<evidence type="ECO:0000313" key="14">
    <source>
        <dbReference type="EMBL" id="PVH34024.1"/>
    </source>
</evidence>
<dbReference type="Pfam" id="PF23559">
    <property type="entry name" value="WHD_DRP"/>
    <property type="match status" value="1"/>
</dbReference>
<keyword evidence="3" id="KW-0808">Transferase</keyword>
<dbReference type="GO" id="GO:0005886">
    <property type="term" value="C:plasma membrane"/>
    <property type="evidence" value="ECO:0007669"/>
    <property type="project" value="UniProtKB-SubCell"/>
</dbReference>
<dbReference type="SUPFAM" id="SSF52058">
    <property type="entry name" value="L domain-like"/>
    <property type="match status" value="3"/>
</dbReference>
<keyword evidence="5" id="KW-0677">Repeat</keyword>
<dbReference type="SMART" id="SM00367">
    <property type="entry name" value="LRR_CC"/>
    <property type="match status" value="5"/>
</dbReference>
<dbReference type="PANTHER" id="PTHR36766">
    <property type="entry name" value="PLANT BROAD-SPECTRUM MILDEW RESISTANCE PROTEIN RPW8"/>
    <property type="match status" value="1"/>
</dbReference>
<evidence type="ECO:0000256" key="11">
    <source>
        <dbReference type="ARBA" id="ARBA00023136"/>
    </source>
</evidence>
<dbReference type="PROSITE" id="PS00108">
    <property type="entry name" value="PROTEIN_KINASE_ST"/>
    <property type="match status" value="1"/>
</dbReference>
<keyword evidence="8" id="KW-0611">Plant defense</keyword>
<dbReference type="InterPro" id="IPR011009">
    <property type="entry name" value="Kinase-like_dom_sf"/>
</dbReference>
<feature type="domain" description="Protein kinase" evidence="13">
    <location>
        <begin position="115"/>
        <end position="407"/>
    </location>
</feature>
<dbReference type="Gene3D" id="3.30.200.20">
    <property type="entry name" value="Phosphorylase Kinase, domain 1"/>
    <property type="match status" value="1"/>
</dbReference>
<dbReference type="InterPro" id="IPR055414">
    <property type="entry name" value="LRR_R13L4/SHOC2-like"/>
</dbReference>
<keyword evidence="9 12" id="KW-0067">ATP-binding</keyword>
<evidence type="ECO:0000256" key="10">
    <source>
        <dbReference type="ARBA" id="ARBA00022989"/>
    </source>
</evidence>
<dbReference type="InterPro" id="IPR017441">
    <property type="entry name" value="Protein_kinase_ATP_BS"/>
</dbReference>
<evidence type="ECO:0000256" key="9">
    <source>
        <dbReference type="ARBA" id="ARBA00022840"/>
    </source>
</evidence>
<gene>
    <name evidence="14" type="ORF">PAHAL_8G120000</name>
</gene>
<dbReference type="Pfam" id="PF00560">
    <property type="entry name" value="LRR_1"/>
    <property type="match status" value="1"/>
</dbReference>
<dbReference type="InterPro" id="IPR001611">
    <property type="entry name" value="Leu-rich_rpt"/>
</dbReference>
<keyword evidence="2" id="KW-0433">Leucine-rich repeat</keyword>
<dbReference type="Gene3D" id="3.80.10.10">
    <property type="entry name" value="Ribonuclease Inhibitor"/>
    <property type="match status" value="3"/>
</dbReference>
<name>A0A2T8I8P4_9POAL</name>
<evidence type="ECO:0000256" key="2">
    <source>
        <dbReference type="ARBA" id="ARBA00022614"/>
    </source>
</evidence>
<keyword evidence="4" id="KW-0812">Transmembrane</keyword>
<dbReference type="PRINTS" id="PR00364">
    <property type="entry name" value="DISEASERSIST"/>
</dbReference>
<dbReference type="Pfam" id="PF25019">
    <property type="entry name" value="LRR_R13L1-DRL21"/>
    <property type="match status" value="1"/>
</dbReference>
<reference evidence="14" key="1">
    <citation type="submission" date="2018-04" db="EMBL/GenBank/DDBJ databases">
        <title>WGS assembly of Panicum hallii.</title>
        <authorList>
            <person name="Lovell J."/>
            <person name="Jenkins J."/>
            <person name="Lowry D."/>
            <person name="Mamidi S."/>
            <person name="Sreedasyam A."/>
            <person name="Weng X."/>
            <person name="Barry K."/>
            <person name="Bonette J."/>
            <person name="Campitelli B."/>
            <person name="Daum C."/>
            <person name="Gordon S."/>
            <person name="Gould B."/>
            <person name="Lipzen A."/>
            <person name="Macqueen A."/>
            <person name="Palacio-Mejia J."/>
            <person name="Plott C."/>
            <person name="Shakirov E."/>
            <person name="Shu S."/>
            <person name="Yoshinaga Y."/>
            <person name="Zane M."/>
            <person name="Rokhsar D."/>
            <person name="Grimwood J."/>
            <person name="Schmutz J."/>
            <person name="Juenger T."/>
        </authorList>
    </citation>
    <scope>NUCLEOTIDE SEQUENCE [LARGE SCALE GENOMIC DNA]</scope>
    <source>
        <strain evidence="14">FIL2</strain>
    </source>
</reference>
<dbReference type="Gene3D" id="1.10.10.10">
    <property type="entry name" value="Winged helix-like DNA-binding domain superfamily/Winged helix DNA-binding domain"/>
    <property type="match status" value="1"/>
</dbReference>
<dbReference type="GO" id="GO:0043531">
    <property type="term" value="F:ADP binding"/>
    <property type="evidence" value="ECO:0007669"/>
    <property type="project" value="InterPro"/>
</dbReference>
<protein>
    <recommendedName>
        <fullName evidence="13">Protein kinase domain-containing protein</fullName>
    </recommendedName>
</protein>
<dbReference type="Pfam" id="PF00069">
    <property type="entry name" value="Pkinase"/>
    <property type="match status" value="1"/>
</dbReference>
<dbReference type="InterPro" id="IPR000719">
    <property type="entry name" value="Prot_kinase_dom"/>
</dbReference>
<dbReference type="InterPro" id="IPR008271">
    <property type="entry name" value="Ser/Thr_kinase_AS"/>
</dbReference>
<keyword evidence="6 12" id="KW-0547">Nucleotide-binding</keyword>
<dbReference type="InterPro" id="IPR056789">
    <property type="entry name" value="LRR_R13L1-DRL21"/>
</dbReference>
<evidence type="ECO:0000259" key="13">
    <source>
        <dbReference type="PROSITE" id="PS50011"/>
    </source>
</evidence>
<proteinExistence type="predicted"/>
<evidence type="ECO:0000256" key="12">
    <source>
        <dbReference type="PROSITE-ProRule" id="PRU10141"/>
    </source>
</evidence>
<dbReference type="SUPFAM" id="SSF52540">
    <property type="entry name" value="P-loop containing nucleoside triphosphate hydrolases"/>
    <property type="match status" value="1"/>
</dbReference>
<comment type="subcellular location">
    <subcellularLocation>
        <location evidence="1">Cell membrane</location>
        <topology evidence="1">Single-pass membrane protein</topology>
    </subcellularLocation>
</comment>
<sequence>MRVQHKLVCLRVHLHFVHSYPVDFLPTTTSAPLLLPRAHVRASTSISPLTSELSSIYLSHQGSPRPQRSSSSDLRPCLACASLVSSKNYRTRRHINMDSEDEIPFQILREITDGFSKERKLGQGAFGVVYKGVTKNGDDVAVKRLLINSSLDFKHQLKNELYNLRKLNHPNIVHVLGYCFETEQKPFIMEDGSKVFVDETQGALCLEYMHNGSLQRLLSDEFSGLEWHTRFKIIKGTCEGLKYIHELEEPIYHLDLKPDNILLDMDMVPKIADFGLSRIIHNKEPTRITQNPYGTQGYQPREYIDSGEISGKFDIFSLGVIMIRVVSGPKGYPKCLDMSLDEFVDQVQRNWRNRLQATYSSGSLVEAYCHQVKTCIQLAWLCVEEDSKKRPNIGKITEKLNEIETAIGELPQKGCIKNVSGMTMHYNKNIDMRNKSKDVKGQHQNINLIGPSCSEPEFVDARQTSSDVVEELIVGRAEEKRKIIGSLLAGMSEKIIILPIYGIGGIGKTTLARLIYNDPNFKCYTHVWVDVSRRFDLNKICESTISQISGKESRANERKIVHSCLTKLLSGKKILIVLDDLWEDDQFHLQELKDMLYHADSNIIILVTTRSECVAGRICTNLQPYKILPLTNDMCWDIIRQRSAFEARDDKKQLMNIGREIAQKCGGVALAAQSLGFTLRSMNFNQWMNVKDNDIWNEPVSTDASLPNHVLASLKLSYSQMDLSLKKCFSYCAIFPKGHKIVKYDVIYQWISLDFIKPTKILSNLQLCEKYIVQLLGLSFFQHSASPTGDREDDVAATVFTMHDLVHDLARSIMLYEILDASKQCNTGGSRFQFALLNDCTKPLKSFTQYPTAVRALHFHGSDQNVLHGASFLSAKYLCVLDLNECSVQKLPKSIGNLKHLRYINAPRVEHRAIPNCITKLKKLIYLSLRGSYQILALPESIGELKGLMYLDLSGCSRLEKLPVSFGMLTKLVHLDMSGCSDVTGVSESLESLTNLEYLNLSHYTTLSTTKRQLPEALRRLTDLKYLNLSGSTFFIDDHGIIQALCSLTKLQCLNLSKCSLLVRDSHLTWISEAMRNLTELRYLDLSSCSTVSGSYEALPIFLECISNLPNLEHLDLSNNRELTRVPDCICSLRKLHRLDLSCCYSLRSLPATLHEMDSLKFLHLHKLLKVPALNKNLITLPHFLVQADYHNSSSNLALLQDVNRTDLVISGLENVKSVQEARSVRLMEKGRIKEMKLNWTRDSERFVEDMEVLAELIPPITLEKLFIDGYSSVRFPEWFIGIADHLPNLCRISLSNLPKCNALPPLGQLPNLEELKFSRMSGISKIDGDLYGTRRPSFPRLKDFSLSRMKSLEVWYTTYSHGGDGVSKFMFPNLRTLTINDCLNLRQKPCPHRAEERWDICGACDGVISSWEERASQTAVSSPSSAPVTTLCIHSCEVPMHKWRLLHHLLALTKLEINGCSNLCSSPEIMQALSSLQSLTLESQGQPEPELPNWLGQLASLKELTIAGYEVQALQGSMGHLSLLQSLCLKRIKSMTALPQWVPDLISLQKLEIRHCSNLNDLTGTIGCLISLNELAILNCNGVTSLPESIQKLTMLKKLKIYLCNKLERWCETEENKAMLAHIEVKII</sequence>
<dbReference type="Gramene" id="PVH34024">
    <property type="protein sequence ID" value="PVH34024"/>
    <property type="gene ID" value="PAHAL_8G120000"/>
</dbReference>
<dbReference type="PROSITE" id="PS00107">
    <property type="entry name" value="PROTEIN_KINASE_ATP"/>
    <property type="match status" value="1"/>
</dbReference>
<dbReference type="InterPro" id="IPR058922">
    <property type="entry name" value="WHD_DRP"/>
</dbReference>
<dbReference type="SUPFAM" id="SSF56112">
    <property type="entry name" value="Protein kinase-like (PK-like)"/>
    <property type="match status" value="1"/>
</dbReference>
<keyword evidence="7" id="KW-0418">Kinase</keyword>
<evidence type="ECO:0000256" key="5">
    <source>
        <dbReference type="ARBA" id="ARBA00022737"/>
    </source>
</evidence>
<evidence type="ECO:0000256" key="3">
    <source>
        <dbReference type="ARBA" id="ARBA00022679"/>
    </source>
</evidence>
<dbReference type="GO" id="GO:0004672">
    <property type="term" value="F:protein kinase activity"/>
    <property type="evidence" value="ECO:0007669"/>
    <property type="project" value="InterPro"/>
</dbReference>
<dbReference type="Gene3D" id="3.40.50.300">
    <property type="entry name" value="P-loop containing nucleotide triphosphate hydrolases"/>
    <property type="match status" value="1"/>
</dbReference>
<dbReference type="InterPro" id="IPR032675">
    <property type="entry name" value="LRR_dom_sf"/>
</dbReference>
<dbReference type="InterPro" id="IPR002182">
    <property type="entry name" value="NB-ARC"/>
</dbReference>
<dbReference type="FunFam" id="1.10.510.10:FF:000870">
    <property type="entry name" value="OSJNBa0016N04.16-like protein"/>
    <property type="match status" value="1"/>
</dbReference>